<protein>
    <recommendedName>
        <fullName evidence="3">CARDB domain-containing protein</fullName>
    </recommendedName>
</protein>
<dbReference type="AlphaFoldDB" id="A0A2Z2HSA8"/>
<organism evidence="1 2">
    <name type="scientific">Natrarchaeobaculum aegyptiacum</name>
    <dbReference type="NCBI Taxonomy" id="745377"/>
    <lineage>
        <taxon>Archaea</taxon>
        <taxon>Methanobacteriati</taxon>
        <taxon>Methanobacteriota</taxon>
        <taxon>Stenosarchaea group</taxon>
        <taxon>Halobacteria</taxon>
        <taxon>Halobacteriales</taxon>
        <taxon>Natrialbaceae</taxon>
        <taxon>Natrarchaeobaculum</taxon>
    </lineage>
</organism>
<dbReference type="Gene3D" id="2.60.40.10">
    <property type="entry name" value="Immunoglobulins"/>
    <property type="match status" value="2"/>
</dbReference>
<dbReference type="EMBL" id="CP019893">
    <property type="protein sequence ID" value="ARS90019.1"/>
    <property type="molecule type" value="Genomic_DNA"/>
</dbReference>
<dbReference type="Proteomes" id="UP000250088">
    <property type="component" value="Chromosome"/>
</dbReference>
<gene>
    <name evidence="1" type="ORF">B1756_09955</name>
</gene>
<keyword evidence="2" id="KW-1185">Reference proteome</keyword>
<dbReference type="InterPro" id="IPR013783">
    <property type="entry name" value="Ig-like_fold"/>
</dbReference>
<dbReference type="GeneID" id="32894404"/>
<reference evidence="2" key="1">
    <citation type="submission" date="2017-02" db="EMBL/GenBank/DDBJ databases">
        <title>Natronthermophilus aegyptiacus gen. nov.,sp. nov., an aerobic, extremely halophilic alkalithermophilic archaeon isolated from the athalassohaline Wadi An Natrun, Egypt.</title>
        <authorList>
            <person name="Zhao B."/>
        </authorList>
    </citation>
    <scope>NUCLEOTIDE SEQUENCE [LARGE SCALE GENOMIC DNA]</scope>
    <source>
        <strain evidence="2">JW/NM-HA 15</strain>
    </source>
</reference>
<evidence type="ECO:0000313" key="1">
    <source>
        <dbReference type="EMBL" id="ARS90019.1"/>
    </source>
</evidence>
<evidence type="ECO:0008006" key="3">
    <source>
        <dbReference type="Google" id="ProtNLM"/>
    </source>
</evidence>
<dbReference type="OrthoDB" id="205968at2157"/>
<proteinExistence type="predicted"/>
<sequence length="448" mass="48049">MDGSTRRRLLEGVSAASFLAIAIGGTGTVGGQSTADETGPLEVSIAETDSPVAAGDYLRVTTELRNRSDEDVRTDLELFVGVDAESIGRRTLTVPAGETETVRQGFYTYPVPTDDSFPVRVETDYGDDVATVSVRGASPLPESRPDSDPTVTPGTTLFFEAFAIDPDDFQQTIWWVDGEQEGGVVGGPWQATYFAEVGADYFQYEFDDPGTYEVAAAVLPDGGGPGDDGADESYVATWTVDVDPAGNREPTIDDRSPDVEALELARGESYEVELTATDPDGDLERVVWWLTQADQIVEITDLEGATDTARLSTDAFCHTCSILPWVIASDGTLAVAPDWQLFEADDPGADGECSVTIRSTNAPVDAGADLAVTAEVQNSGNRPVTREVDYVVGHDPETVDSQTVSLEAGESRRLTLSYETYPVAHDQQFPIRVDCGDDEDEVTVLVEA</sequence>
<accession>A0A2Z2HSA8</accession>
<name>A0A2Z2HSA8_9EURY</name>
<evidence type="ECO:0000313" key="2">
    <source>
        <dbReference type="Proteomes" id="UP000250088"/>
    </source>
</evidence>
<dbReference type="RefSeq" id="WP_086888395.1">
    <property type="nucleotide sequence ID" value="NZ_CP019893.1"/>
</dbReference>
<dbReference type="KEGG" id="naj:B1756_09955"/>